<keyword evidence="2" id="KW-1185">Reference proteome</keyword>
<evidence type="ECO:0000313" key="1">
    <source>
        <dbReference type="EMBL" id="TWI84593.1"/>
    </source>
</evidence>
<sequence length="44" mass="4702">MSDSTARQSKTQTNLENHYKPVGIPALSAAALCKRMAPADKTAK</sequence>
<evidence type="ECO:0000313" key="2">
    <source>
        <dbReference type="Proteomes" id="UP000320593"/>
    </source>
</evidence>
<gene>
    <name evidence="1" type="ORF">JM93_02925</name>
</gene>
<proteinExistence type="predicted"/>
<organism evidence="1 2">
    <name type="scientific">Roseibium hamelinense</name>
    <dbReference type="NCBI Taxonomy" id="150831"/>
    <lineage>
        <taxon>Bacteria</taxon>
        <taxon>Pseudomonadati</taxon>
        <taxon>Pseudomonadota</taxon>
        <taxon>Alphaproteobacteria</taxon>
        <taxon>Hyphomicrobiales</taxon>
        <taxon>Stappiaceae</taxon>
        <taxon>Roseibium</taxon>
    </lineage>
</organism>
<reference evidence="1 2" key="1">
    <citation type="submission" date="2019-07" db="EMBL/GenBank/DDBJ databases">
        <title>Genomic Encyclopedia of Archaeal and Bacterial Type Strains, Phase II (KMG-II): from individual species to whole genera.</title>
        <authorList>
            <person name="Goeker M."/>
        </authorList>
    </citation>
    <scope>NUCLEOTIDE SEQUENCE [LARGE SCALE GENOMIC DNA]</scope>
    <source>
        <strain evidence="1 2">ATCC BAA-252</strain>
    </source>
</reference>
<dbReference type="RefSeq" id="WP_280114430.1">
    <property type="nucleotide sequence ID" value="NZ_SMLY01000061.1"/>
</dbReference>
<protein>
    <submittedName>
        <fullName evidence="1">Uncharacterized protein</fullName>
    </submittedName>
</protein>
<comment type="caution">
    <text evidence="1">The sequence shown here is derived from an EMBL/GenBank/DDBJ whole genome shotgun (WGS) entry which is preliminary data.</text>
</comment>
<dbReference type="EMBL" id="VLLF01000007">
    <property type="protein sequence ID" value="TWI84593.1"/>
    <property type="molecule type" value="Genomic_DNA"/>
</dbReference>
<name>A0A562SU34_9HYPH</name>
<dbReference type="Proteomes" id="UP000320593">
    <property type="component" value="Unassembled WGS sequence"/>
</dbReference>
<dbReference type="AlphaFoldDB" id="A0A562SU34"/>
<accession>A0A562SU34</accession>